<dbReference type="Proteomes" id="UP001296104">
    <property type="component" value="Unassembled WGS sequence"/>
</dbReference>
<reference evidence="4" key="1">
    <citation type="submission" date="2023-11" db="EMBL/GenBank/DDBJ databases">
        <authorList>
            <person name="Alioto T."/>
            <person name="Alioto T."/>
            <person name="Gomez Garrido J."/>
        </authorList>
    </citation>
    <scope>NUCLEOTIDE SEQUENCE</scope>
</reference>
<comment type="similarity">
    <text evidence="1">Belongs to the small GTPase superfamily. Rab family.</text>
</comment>
<dbReference type="SMART" id="SM00176">
    <property type="entry name" value="RAN"/>
    <property type="match status" value="1"/>
</dbReference>
<comment type="caution">
    <text evidence="4">The sequence shown here is derived from an EMBL/GenBank/DDBJ whole genome shotgun (WGS) entry which is preliminary data.</text>
</comment>
<dbReference type="Gene3D" id="3.40.50.300">
    <property type="entry name" value="P-loop containing nucleotide triphosphate hydrolases"/>
    <property type="match status" value="1"/>
</dbReference>
<protein>
    <submittedName>
        <fullName evidence="4">Ras-related RABB1b</fullName>
    </submittedName>
</protein>
<dbReference type="GO" id="GO:0005525">
    <property type="term" value="F:GTP binding"/>
    <property type="evidence" value="ECO:0007669"/>
    <property type="project" value="InterPro"/>
</dbReference>
<evidence type="ECO:0000256" key="1">
    <source>
        <dbReference type="ARBA" id="ARBA00006270"/>
    </source>
</evidence>
<dbReference type="CDD" id="cd00154">
    <property type="entry name" value="Rab"/>
    <property type="match status" value="1"/>
</dbReference>
<accession>A0AAI9E7W6</accession>
<dbReference type="NCBIfam" id="TIGR00231">
    <property type="entry name" value="small_GTP"/>
    <property type="match status" value="1"/>
</dbReference>
<gene>
    <name evidence="4" type="ORF">LECACI_7A001715</name>
</gene>
<keyword evidence="5" id="KW-1185">Reference proteome</keyword>
<dbReference type="PROSITE" id="PS51419">
    <property type="entry name" value="RAB"/>
    <property type="match status" value="1"/>
</dbReference>
<evidence type="ECO:0000256" key="2">
    <source>
        <dbReference type="SAM" id="Coils"/>
    </source>
</evidence>
<dbReference type="SMART" id="SM00175">
    <property type="entry name" value="RAB"/>
    <property type="match status" value="1"/>
</dbReference>
<dbReference type="PRINTS" id="PR00449">
    <property type="entry name" value="RASTRNSFRMNG"/>
</dbReference>
<dbReference type="PANTHER" id="PTHR47979">
    <property type="entry name" value="DRAB11-RELATED"/>
    <property type="match status" value="1"/>
</dbReference>
<sequence length="659" mass="73194">MAQAQPYDFISKIVSLGDSGSGKSSLTIRLCEGRFVSHHDVTIGVEFGSRIVPVGPPASLEHNINNPAATSSTPTTKSPNDTTGKKSKDAAKEPQQKYMKLSLWDTAGQETYKSITRSYFRGASGALLVFDITRRNTFASVTAWLNDLRQIAEDDIVVVLVGNKSDLAASSTISGDDTAPNRRQVTREEAEEWCKQNRVMQYVETSAKSGENVERAFLEVAERIYQNIEAGKYDLNDRRSGVKGPGSGGGGAGRAVKLEKSATLNSIFLAGNIAKEGFPQHKVDDDEYGAQPENDFDENPAIKDEVANSLVTLFKDQAECSTKKAARRFLGDANSEDDPEIINKLIGWSDNLIRRASGKQEEVEVTASTAGELLGKLEEFAIEVDADDGSAGSSLWPFVSCINVHFKDPLTEIGMVFYDTPGLTDRNKTRRRSALNKRDKDMIKEFLKVHEKLEAKLGDLDEKIQNCDDEGDGEEFAKLSQQKRKLEVLVKRAENAEKAHRINMRSQHNKSKLQEKLQDLTTTSSPIPVSSISNKAYCQHQVGYQAKNAPVLTLEETGIPELRRLLFSFPNEARLNEASFQLNEVIPTLITRLMLYTSRTPLERKEELEKHVLIPKGKFASIIEQSFVQVFERLKEVIVAELQKDELAWAQEARALCSD</sequence>
<dbReference type="InterPro" id="IPR027417">
    <property type="entry name" value="P-loop_NTPase"/>
</dbReference>
<name>A0AAI9E7W6_9PEZI</name>
<evidence type="ECO:0000313" key="4">
    <source>
        <dbReference type="EMBL" id="CAK3854594.1"/>
    </source>
</evidence>
<dbReference type="PROSITE" id="PS51421">
    <property type="entry name" value="RAS"/>
    <property type="match status" value="1"/>
</dbReference>
<proteinExistence type="inferred from homology"/>
<evidence type="ECO:0000256" key="3">
    <source>
        <dbReference type="SAM" id="MobiDB-lite"/>
    </source>
</evidence>
<organism evidence="4 5">
    <name type="scientific">Lecanosticta acicola</name>
    <dbReference type="NCBI Taxonomy" id="111012"/>
    <lineage>
        <taxon>Eukaryota</taxon>
        <taxon>Fungi</taxon>
        <taxon>Dikarya</taxon>
        <taxon>Ascomycota</taxon>
        <taxon>Pezizomycotina</taxon>
        <taxon>Dothideomycetes</taxon>
        <taxon>Dothideomycetidae</taxon>
        <taxon>Mycosphaerellales</taxon>
        <taxon>Mycosphaerellaceae</taxon>
        <taxon>Lecanosticta</taxon>
    </lineage>
</organism>
<dbReference type="EMBL" id="CAVMBE010000007">
    <property type="protein sequence ID" value="CAK3854594.1"/>
    <property type="molecule type" value="Genomic_DNA"/>
</dbReference>
<dbReference type="InterPro" id="IPR050209">
    <property type="entry name" value="Rab_GTPases_membrane_traffic"/>
</dbReference>
<dbReference type="InterPro" id="IPR005225">
    <property type="entry name" value="Small_GTP-bd"/>
</dbReference>
<dbReference type="Pfam" id="PF00071">
    <property type="entry name" value="Ras"/>
    <property type="match status" value="2"/>
</dbReference>
<dbReference type="SMART" id="SM00174">
    <property type="entry name" value="RHO"/>
    <property type="match status" value="1"/>
</dbReference>
<dbReference type="SUPFAM" id="SSF52540">
    <property type="entry name" value="P-loop containing nucleoside triphosphate hydrolases"/>
    <property type="match status" value="1"/>
</dbReference>
<feature type="region of interest" description="Disordered" evidence="3">
    <location>
        <begin position="58"/>
        <end position="94"/>
    </location>
</feature>
<feature type="compositionally biased region" description="Basic and acidic residues" evidence="3">
    <location>
        <begin position="83"/>
        <end position="94"/>
    </location>
</feature>
<keyword evidence="2" id="KW-0175">Coiled coil</keyword>
<feature type="compositionally biased region" description="Low complexity" evidence="3">
    <location>
        <begin position="65"/>
        <end position="82"/>
    </location>
</feature>
<dbReference type="SMART" id="SM00173">
    <property type="entry name" value="RAS"/>
    <property type="match status" value="1"/>
</dbReference>
<dbReference type="AlphaFoldDB" id="A0AAI9E7W6"/>
<feature type="coiled-coil region" evidence="2">
    <location>
        <begin position="443"/>
        <end position="523"/>
    </location>
</feature>
<dbReference type="GO" id="GO:0003924">
    <property type="term" value="F:GTPase activity"/>
    <property type="evidence" value="ECO:0007669"/>
    <property type="project" value="InterPro"/>
</dbReference>
<evidence type="ECO:0000313" key="5">
    <source>
        <dbReference type="Proteomes" id="UP001296104"/>
    </source>
</evidence>
<dbReference type="InterPro" id="IPR001806">
    <property type="entry name" value="Small_GTPase"/>
</dbReference>
<dbReference type="PROSITE" id="PS51420">
    <property type="entry name" value="RHO"/>
    <property type="match status" value="1"/>
</dbReference>